<comment type="similarity">
    <text evidence="1">Belongs to the enoyl-CoA hydratase/isomerase family.</text>
</comment>
<keyword evidence="2" id="KW-0456">Lyase</keyword>
<evidence type="ECO:0000313" key="3">
    <source>
        <dbReference type="EMBL" id="AQV97547.1"/>
    </source>
</evidence>
<dbReference type="Proteomes" id="UP000189627">
    <property type="component" value="Chromosome 2"/>
</dbReference>
<dbReference type="FunFam" id="3.90.226.10:FF:000009">
    <property type="entry name" value="Carnitinyl-CoA dehydratase"/>
    <property type="match status" value="1"/>
</dbReference>
<proteinExistence type="inferred from homology"/>
<dbReference type="RefSeq" id="WP_078199905.1">
    <property type="nucleotide sequence ID" value="NZ_CP017758.1"/>
</dbReference>
<dbReference type="OrthoDB" id="9775794at2"/>
<evidence type="ECO:0000256" key="1">
    <source>
        <dbReference type="ARBA" id="ARBA00005254"/>
    </source>
</evidence>
<protein>
    <submittedName>
        <fullName evidence="3">Enoyl-CoA hydratase</fullName>
    </submittedName>
</protein>
<name>A0A1U9UYS7_CUPNE</name>
<dbReference type="EMBL" id="CP017758">
    <property type="protein sequence ID" value="AQV97547.1"/>
    <property type="molecule type" value="Genomic_DNA"/>
</dbReference>
<evidence type="ECO:0000313" key="4">
    <source>
        <dbReference type="Proteomes" id="UP000189627"/>
    </source>
</evidence>
<dbReference type="GO" id="GO:0016829">
    <property type="term" value="F:lyase activity"/>
    <property type="evidence" value="ECO:0007669"/>
    <property type="project" value="UniProtKB-KW"/>
</dbReference>
<gene>
    <name evidence="3" type="ORF">BJN34_27170</name>
</gene>
<dbReference type="KEGG" id="cuh:BJN34_27170"/>
<dbReference type="PANTHER" id="PTHR11941">
    <property type="entry name" value="ENOYL-COA HYDRATASE-RELATED"/>
    <property type="match status" value="1"/>
</dbReference>
<dbReference type="Pfam" id="PF00378">
    <property type="entry name" value="ECH_1"/>
    <property type="match status" value="1"/>
</dbReference>
<reference evidence="4" key="1">
    <citation type="submission" date="2017-02" db="EMBL/GenBank/DDBJ databases">
        <title>Complete genome sequence of Cupriavidus necator strain NH9, a 3-chlorobenzoate degrader.</title>
        <authorList>
            <person name="Moriuchi R."/>
            <person name="Dohra H."/>
            <person name="Ogawa N."/>
        </authorList>
    </citation>
    <scope>NUCLEOTIDE SEQUENCE [LARGE SCALE GENOMIC DNA]</scope>
    <source>
        <strain evidence="4">NH9</strain>
    </source>
</reference>
<dbReference type="SUPFAM" id="SSF52096">
    <property type="entry name" value="ClpP/crotonase"/>
    <property type="match status" value="1"/>
</dbReference>
<dbReference type="GO" id="GO:0006635">
    <property type="term" value="P:fatty acid beta-oxidation"/>
    <property type="evidence" value="ECO:0007669"/>
    <property type="project" value="TreeGrafter"/>
</dbReference>
<dbReference type="PANTHER" id="PTHR11941:SF54">
    <property type="entry name" value="ENOYL-COA HYDRATASE, MITOCHONDRIAL"/>
    <property type="match status" value="1"/>
</dbReference>
<accession>A0A1U9UYS7</accession>
<dbReference type="Gene3D" id="3.90.226.10">
    <property type="entry name" value="2-enoyl-CoA Hydratase, Chain A, domain 1"/>
    <property type="match status" value="1"/>
</dbReference>
<dbReference type="InterPro" id="IPR001753">
    <property type="entry name" value="Enoyl-CoA_hydra/iso"/>
</dbReference>
<evidence type="ECO:0000256" key="2">
    <source>
        <dbReference type="ARBA" id="ARBA00023239"/>
    </source>
</evidence>
<sequence length="257" mass="26807">MTVLIETERVGQHALLVLNRPEKLNALSYALIDALAAHLQACEADDAVRCVILTGKGRAFSAGADIAGFAPDIAASPERALREFLGRGQALTRQLENFPKPVIAAVNGLAFGGGCEIVEACSLALAADHATFAKPEIRLGFAPTFGGTQRLPRHVGRKRANAMILTGDAIDAATAEHIGLVNRVVPADGLLPACLALADRIAQHSAVAVTASLRAVTRGINVPIDEGLAIEAMQFRVAAASAGAQEGTQAFLDRHRG</sequence>
<organism evidence="3 4">
    <name type="scientific">Cupriavidus necator</name>
    <name type="common">Alcaligenes eutrophus</name>
    <name type="synonym">Ralstonia eutropha</name>
    <dbReference type="NCBI Taxonomy" id="106590"/>
    <lineage>
        <taxon>Bacteria</taxon>
        <taxon>Pseudomonadati</taxon>
        <taxon>Pseudomonadota</taxon>
        <taxon>Betaproteobacteria</taxon>
        <taxon>Burkholderiales</taxon>
        <taxon>Burkholderiaceae</taxon>
        <taxon>Cupriavidus</taxon>
    </lineage>
</organism>
<dbReference type="AlphaFoldDB" id="A0A1U9UYS7"/>
<dbReference type="NCBIfam" id="NF004634">
    <property type="entry name" value="PRK05980.1"/>
    <property type="match status" value="1"/>
</dbReference>
<dbReference type="InterPro" id="IPR029045">
    <property type="entry name" value="ClpP/crotonase-like_dom_sf"/>
</dbReference>
<dbReference type="CDD" id="cd06558">
    <property type="entry name" value="crotonase-like"/>
    <property type="match status" value="1"/>
</dbReference>